<comment type="similarity">
    <text evidence="1 2">Belongs to the peptidase S10 family.</text>
</comment>
<dbReference type="Gene3D" id="3.40.50.1820">
    <property type="entry name" value="alpha/beta hydrolase"/>
    <property type="match status" value="1"/>
</dbReference>
<evidence type="ECO:0000313" key="3">
    <source>
        <dbReference type="EnsemblPlants" id="LPERR03G17280.1"/>
    </source>
</evidence>
<evidence type="ECO:0000256" key="2">
    <source>
        <dbReference type="RuleBase" id="RU361156"/>
    </source>
</evidence>
<sequence>MEKRHWVLLISVLSCLLLVLLSTALSGESAAAAIPNGRAGTITAGTADGSEMWGYVAVRPKANVFWWYYKSPETVSSSAKPWPTVLWLQGGPGGSGVGRGNFQEVGMLDTNLNPRNFTWLSKADLIFVGDTEAVADAIELLKALAGDIPMLPSSPLFLVGESYGGKHAAMIGVSVVKSINAGELNITLGGVVIGDGWISPGDFALSYPWSLSAVSRLDDNAVGKAIGMAVKVKQLMEVEQFTAAYRAWVDLLDLISIKSGGVNIENFMIDNNMGQLKSDLAERHLSSGSNNNLQASSSSSNTIDGIMNGIIKKKLKIIPEDLVWQSASLKVDELLSLGVNVTIYNGQVNKKYSYCLRIYSLDIICSTIGAEAWVRKLKWSGLHDFLIMPRSPLHFCHPYYLTNAFVRSYKNLNFYWVLGAGHMVPVDQPCTALHIIGSVTQSPADI</sequence>
<reference evidence="3 4" key="1">
    <citation type="submission" date="2012-08" db="EMBL/GenBank/DDBJ databases">
        <title>Oryza genome evolution.</title>
        <authorList>
            <person name="Wing R.A."/>
        </authorList>
    </citation>
    <scope>NUCLEOTIDE SEQUENCE</scope>
</reference>
<dbReference type="Pfam" id="PF00450">
    <property type="entry name" value="Peptidase_S10"/>
    <property type="match status" value="1"/>
</dbReference>
<name>A0A0D9VUU6_9ORYZ</name>
<dbReference type="MEROPS" id="S10.017"/>
<dbReference type="InterPro" id="IPR029058">
    <property type="entry name" value="AB_hydrolase_fold"/>
</dbReference>
<dbReference type="PROSITE" id="PS51257">
    <property type="entry name" value="PROKAR_LIPOPROTEIN"/>
    <property type="match status" value="1"/>
</dbReference>
<dbReference type="Proteomes" id="UP000032180">
    <property type="component" value="Chromosome 3"/>
</dbReference>
<dbReference type="EC" id="3.4.16.-" evidence="2"/>
<dbReference type="Gramene" id="LPERR03G17280.1">
    <property type="protein sequence ID" value="LPERR03G17280.1"/>
    <property type="gene ID" value="LPERR03G17280"/>
</dbReference>
<reference evidence="3" key="3">
    <citation type="submission" date="2015-04" db="UniProtKB">
        <authorList>
            <consortium name="EnsemblPlants"/>
        </authorList>
    </citation>
    <scope>IDENTIFICATION</scope>
</reference>
<protein>
    <recommendedName>
        <fullName evidence="2">Carboxypeptidase</fullName>
        <ecNumber evidence="2">3.4.16.-</ecNumber>
    </recommendedName>
</protein>
<keyword evidence="2" id="KW-0645">Protease</keyword>
<dbReference type="GO" id="GO:0006508">
    <property type="term" value="P:proteolysis"/>
    <property type="evidence" value="ECO:0007669"/>
    <property type="project" value="UniProtKB-KW"/>
</dbReference>
<accession>A0A0D9VUU6</accession>
<reference evidence="4" key="2">
    <citation type="submission" date="2013-12" db="EMBL/GenBank/DDBJ databases">
        <authorList>
            <person name="Yu Y."/>
            <person name="Lee S."/>
            <person name="de Baynast K."/>
            <person name="Wissotski M."/>
            <person name="Liu L."/>
            <person name="Talag J."/>
            <person name="Goicoechea J."/>
            <person name="Angelova A."/>
            <person name="Jetty R."/>
            <person name="Kudrna D."/>
            <person name="Golser W."/>
            <person name="Rivera L."/>
            <person name="Zhang J."/>
            <person name="Wing R."/>
        </authorList>
    </citation>
    <scope>NUCLEOTIDE SEQUENCE</scope>
</reference>
<feature type="chain" id="PRO_5006515239" description="Carboxypeptidase" evidence="2">
    <location>
        <begin position="25"/>
        <end position="446"/>
    </location>
</feature>
<dbReference type="AlphaFoldDB" id="A0A0D9VUU6"/>
<feature type="signal peptide" evidence="2">
    <location>
        <begin position="1"/>
        <end position="24"/>
    </location>
</feature>
<dbReference type="PRINTS" id="PR00724">
    <property type="entry name" value="CRBOXYPTASEC"/>
</dbReference>
<dbReference type="InterPro" id="IPR018202">
    <property type="entry name" value="Ser_caboxypep_ser_AS"/>
</dbReference>
<keyword evidence="2" id="KW-0121">Carboxypeptidase</keyword>
<keyword evidence="4" id="KW-1185">Reference proteome</keyword>
<keyword evidence="2" id="KW-0378">Hydrolase</keyword>
<evidence type="ECO:0000313" key="4">
    <source>
        <dbReference type="Proteomes" id="UP000032180"/>
    </source>
</evidence>
<evidence type="ECO:0000256" key="1">
    <source>
        <dbReference type="ARBA" id="ARBA00009431"/>
    </source>
</evidence>
<dbReference type="PROSITE" id="PS00131">
    <property type="entry name" value="CARBOXYPEPT_SER_SER"/>
    <property type="match status" value="1"/>
</dbReference>
<proteinExistence type="inferred from homology"/>
<dbReference type="GO" id="GO:0004185">
    <property type="term" value="F:serine-type carboxypeptidase activity"/>
    <property type="evidence" value="ECO:0007669"/>
    <property type="project" value="UniProtKB-UniRule"/>
</dbReference>
<dbReference type="HOGENOM" id="CLU_008523_1_0_1"/>
<dbReference type="InterPro" id="IPR001563">
    <property type="entry name" value="Peptidase_S10"/>
</dbReference>
<dbReference type="eggNOG" id="KOG1283">
    <property type="taxonomic scope" value="Eukaryota"/>
</dbReference>
<dbReference type="SUPFAM" id="SSF53474">
    <property type="entry name" value="alpha/beta-Hydrolases"/>
    <property type="match status" value="1"/>
</dbReference>
<dbReference type="EnsemblPlants" id="LPERR03G17280.1">
    <property type="protein sequence ID" value="LPERR03G17280.1"/>
    <property type="gene ID" value="LPERR03G17280"/>
</dbReference>
<organism evidence="3 4">
    <name type="scientific">Leersia perrieri</name>
    <dbReference type="NCBI Taxonomy" id="77586"/>
    <lineage>
        <taxon>Eukaryota</taxon>
        <taxon>Viridiplantae</taxon>
        <taxon>Streptophyta</taxon>
        <taxon>Embryophyta</taxon>
        <taxon>Tracheophyta</taxon>
        <taxon>Spermatophyta</taxon>
        <taxon>Magnoliopsida</taxon>
        <taxon>Liliopsida</taxon>
        <taxon>Poales</taxon>
        <taxon>Poaceae</taxon>
        <taxon>BOP clade</taxon>
        <taxon>Oryzoideae</taxon>
        <taxon>Oryzeae</taxon>
        <taxon>Oryzinae</taxon>
        <taxon>Leersia</taxon>
    </lineage>
</organism>
<dbReference type="PANTHER" id="PTHR11802">
    <property type="entry name" value="SERINE PROTEASE FAMILY S10 SERINE CARBOXYPEPTIDASE"/>
    <property type="match status" value="1"/>
</dbReference>
<keyword evidence="2" id="KW-0732">Signal</keyword>
<dbReference type="PANTHER" id="PTHR11802:SF513">
    <property type="entry name" value="CARBOXYPEPTIDASE"/>
    <property type="match status" value="1"/>
</dbReference>